<organism evidence="2 3">
    <name type="scientific">Litorivicinus lipolyticus</name>
    <dbReference type="NCBI Taxonomy" id="418701"/>
    <lineage>
        <taxon>Bacteria</taxon>
        <taxon>Pseudomonadati</taxon>
        <taxon>Pseudomonadota</taxon>
        <taxon>Gammaproteobacteria</taxon>
        <taxon>Oceanospirillales</taxon>
        <taxon>Litorivicinaceae</taxon>
        <taxon>Litorivicinus</taxon>
    </lineage>
</organism>
<feature type="region of interest" description="Disordered" evidence="1">
    <location>
        <begin position="66"/>
        <end position="90"/>
    </location>
</feature>
<dbReference type="InterPro" id="IPR036061">
    <property type="entry name" value="CheW-like_dom_sf"/>
</dbReference>
<gene>
    <name evidence="2" type="ORF">GH975_06615</name>
</gene>
<feature type="compositionally biased region" description="Basic and acidic residues" evidence="1">
    <location>
        <begin position="66"/>
        <end position="80"/>
    </location>
</feature>
<evidence type="ECO:0000313" key="2">
    <source>
        <dbReference type="EMBL" id="QGG80263.1"/>
    </source>
</evidence>
<evidence type="ECO:0000256" key="1">
    <source>
        <dbReference type="SAM" id="MobiDB-lite"/>
    </source>
</evidence>
<dbReference type="RefSeq" id="WP_153713767.1">
    <property type="nucleotide sequence ID" value="NZ_CP045871.1"/>
</dbReference>
<protein>
    <recommendedName>
        <fullName evidence="4">CheW-like domain protein</fullName>
    </recommendedName>
</protein>
<accession>A0A5Q2QAJ1</accession>
<dbReference type="GO" id="GO:0007165">
    <property type="term" value="P:signal transduction"/>
    <property type="evidence" value="ECO:0007669"/>
    <property type="project" value="InterPro"/>
</dbReference>
<dbReference type="OrthoDB" id="5565759at2"/>
<keyword evidence="3" id="KW-1185">Reference proteome</keyword>
<proteinExistence type="predicted"/>
<dbReference type="Proteomes" id="UP000388235">
    <property type="component" value="Chromosome"/>
</dbReference>
<name>A0A5Q2QAJ1_9GAMM</name>
<evidence type="ECO:0008006" key="4">
    <source>
        <dbReference type="Google" id="ProtNLM"/>
    </source>
</evidence>
<dbReference type="EMBL" id="CP045871">
    <property type="protein sequence ID" value="QGG80263.1"/>
    <property type="molecule type" value="Genomic_DNA"/>
</dbReference>
<reference evidence="2 3" key="1">
    <citation type="submission" date="2019-11" db="EMBL/GenBank/DDBJ databases">
        <authorList>
            <person name="Khan S.A."/>
            <person name="Jeon C.O."/>
            <person name="Chun B.H."/>
        </authorList>
    </citation>
    <scope>NUCLEOTIDE SEQUENCE [LARGE SCALE GENOMIC DNA]</scope>
    <source>
        <strain evidence="2 3">IMCC 1097</strain>
    </source>
</reference>
<dbReference type="KEGG" id="llp:GH975_06615"/>
<dbReference type="SUPFAM" id="SSF50341">
    <property type="entry name" value="CheW-like"/>
    <property type="match status" value="1"/>
</dbReference>
<dbReference type="GO" id="GO:0006935">
    <property type="term" value="P:chemotaxis"/>
    <property type="evidence" value="ECO:0007669"/>
    <property type="project" value="InterPro"/>
</dbReference>
<sequence>MNKDVLDYFDDLLGPDIHAPESSEPQLASLDAVTTGTLLTDEVAGDFIGALTDFIDQAELIESVPEKNDGALSADDREFDASSTDTPDSAEIAPVAPPMTPAAIEPHAFSTSGIGPLNQWSKDGRSSAMLLEVSGISFAIPQSCVTQVMYKGRVQSDTTDPEQPWRWGMAETDTGSAIVVDTAYLVMGDRYQPSMRASYRKLIVIAGLGIALAADAIADEVNVPEGAVTWRDDTCSRPWLAGTWSDQRCAMVGLQGMVEQLMELES</sequence>
<evidence type="ECO:0000313" key="3">
    <source>
        <dbReference type="Proteomes" id="UP000388235"/>
    </source>
</evidence>
<dbReference type="AlphaFoldDB" id="A0A5Q2QAJ1"/>